<dbReference type="Proteomes" id="UP000233606">
    <property type="component" value="Unassembled WGS sequence"/>
</dbReference>
<reference evidence="1" key="1">
    <citation type="submission" date="2017-12" db="EMBL/GenBank/DDBJ databases">
        <title>Genomics of Macrococcus caseolyticus.</title>
        <authorList>
            <person name="MacFadyen A.C."/>
            <person name="Paterson G.K."/>
        </authorList>
    </citation>
    <scope>NUCLEOTIDE SEQUENCE</scope>
    <source>
        <strain evidence="1">5459_5_49</strain>
    </source>
</reference>
<comment type="caution">
    <text evidence="1">The sequence shown here is derived from an EMBL/GenBank/DDBJ whole genome shotgun (WGS) entry which is preliminary data.</text>
</comment>
<gene>
    <name evidence="1" type="ORF">CW682_12270</name>
</gene>
<name>A0ACC9MPK5_9STAP</name>
<organism evidence="1 2">
    <name type="scientific">Macrococcoides caseolyticum</name>
    <dbReference type="NCBI Taxonomy" id="69966"/>
    <lineage>
        <taxon>Bacteria</taxon>
        <taxon>Bacillati</taxon>
        <taxon>Bacillota</taxon>
        <taxon>Bacilli</taxon>
        <taxon>Bacillales</taxon>
        <taxon>Staphylococcaceae</taxon>
        <taxon>Macrococcoides</taxon>
    </lineage>
</organism>
<keyword evidence="2" id="KW-1185">Reference proteome</keyword>
<proteinExistence type="predicted"/>
<protein>
    <submittedName>
        <fullName evidence="1">Nucleotide pyrophosphohydrolase</fullName>
    </submittedName>
</protein>
<evidence type="ECO:0000313" key="1">
    <source>
        <dbReference type="EMBL" id="PKE55312.1"/>
    </source>
</evidence>
<sequence>MIKMTTELIKQWAIDRNLHTADPNKQFDKLIEEYGELVNGLNKGNKELIVDSIGDMYVVLTIMMQQINGYMDVALRLSNYYDGTATTLDYVERLYYLGKTLKEFTDGNTDLFSTVQTMVTEVIELLKETSKENDVSFDECIDAAYNEIKDRKGKMIDGVFVKESDLID</sequence>
<dbReference type="EMBL" id="PIWU01000034">
    <property type="protein sequence ID" value="PKE55312.1"/>
    <property type="molecule type" value="Genomic_DNA"/>
</dbReference>
<accession>A0ACC9MPK5</accession>
<evidence type="ECO:0000313" key="2">
    <source>
        <dbReference type="Proteomes" id="UP000233606"/>
    </source>
</evidence>